<dbReference type="SUPFAM" id="SSF52833">
    <property type="entry name" value="Thioredoxin-like"/>
    <property type="match status" value="1"/>
</dbReference>
<protein>
    <submittedName>
        <fullName evidence="2">Thioredoxin domain-containing protein</fullName>
    </submittedName>
</protein>
<dbReference type="WBParaSite" id="PEQ_0000010801-mRNA-1">
    <property type="protein sequence ID" value="PEQ_0000010801-mRNA-1"/>
    <property type="gene ID" value="PEQ_0000010801"/>
</dbReference>
<dbReference type="AlphaFoldDB" id="A0A914REJ8"/>
<name>A0A914REJ8_PAREQ</name>
<organism evidence="1 2">
    <name type="scientific">Parascaris equorum</name>
    <name type="common">Equine roundworm</name>
    <dbReference type="NCBI Taxonomy" id="6256"/>
    <lineage>
        <taxon>Eukaryota</taxon>
        <taxon>Metazoa</taxon>
        <taxon>Ecdysozoa</taxon>
        <taxon>Nematoda</taxon>
        <taxon>Chromadorea</taxon>
        <taxon>Rhabditida</taxon>
        <taxon>Spirurina</taxon>
        <taxon>Ascaridomorpha</taxon>
        <taxon>Ascaridoidea</taxon>
        <taxon>Ascarididae</taxon>
        <taxon>Parascaris</taxon>
    </lineage>
</organism>
<evidence type="ECO:0000313" key="2">
    <source>
        <dbReference type="WBParaSite" id="PEQ_0000010801-mRNA-1"/>
    </source>
</evidence>
<evidence type="ECO:0000313" key="1">
    <source>
        <dbReference type="Proteomes" id="UP000887564"/>
    </source>
</evidence>
<dbReference type="Gene3D" id="3.40.30.10">
    <property type="entry name" value="Glutaredoxin"/>
    <property type="match status" value="1"/>
</dbReference>
<accession>A0A914REJ8</accession>
<sequence length="74" mass="8581">MVHIDILHLQDNVKLNIQFPTLYWVPKNAKDKPVPYSGAREVDDFVKFIAKHSTEGLKGYDRDGKKKKKKAEEL</sequence>
<dbReference type="InterPro" id="IPR036249">
    <property type="entry name" value="Thioredoxin-like_sf"/>
</dbReference>
<proteinExistence type="predicted"/>
<dbReference type="Proteomes" id="UP000887564">
    <property type="component" value="Unplaced"/>
</dbReference>
<keyword evidence="1" id="KW-1185">Reference proteome</keyword>
<reference evidence="2" key="1">
    <citation type="submission" date="2022-11" db="UniProtKB">
        <authorList>
            <consortium name="WormBaseParasite"/>
        </authorList>
    </citation>
    <scope>IDENTIFICATION</scope>
</reference>